<gene>
    <name evidence="1" type="ORF">FHX73_14422</name>
</gene>
<sequence length="229" mass="24048">MNGAMPGTIGLDGARAVLTAGGPVVVPHPWPLPFGLVGRDPRAVNEAKHRPAQQSVAFWAHRADTRADTGPALALGAAELKLLEELLTQEQLTVLVPVATHRQPPPCLAPATLDGWALLFGGRWQPLDALLDEFPVLYATSANLTGQPPVGTTEEALAAFGGATPVLHLADPPELAAEQRRPGRASTTTVRLHTGGRMTVHRLGIQDAAHPDPDAYLRHLAAQYGGTAG</sequence>
<dbReference type="Gene3D" id="3.90.870.10">
    <property type="entry name" value="DHBP synthase"/>
    <property type="match status" value="1"/>
</dbReference>
<comment type="caution">
    <text evidence="1">The sequence shown here is derived from an EMBL/GenBank/DDBJ whole genome shotgun (WGS) entry which is preliminary data.</text>
</comment>
<dbReference type="InterPro" id="IPR017945">
    <property type="entry name" value="DHBP_synth_RibB-like_a/b_dom"/>
</dbReference>
<proteinExistence type="predicted"/>
<keyword evidence="2" id="KW-1185">Reference proteome</keyword>
<name>A0A561T757_9ACTN</name>
<evidence type="ECO:0000313" key="1">
    <source>
        <dbReference type="EMBL" id="TWF82939.1"/>
    </source>
</evidence>
<dbReference type="SUPFAM" id="SSF55821">
    <property type="entry name" value="YrdC/RibB"/>
    <property type="match status" value="1"/>
</dbReference>
<evidence type="ECO:0000313" key="2">
    <source>
        <dbReference type="Proteomes" id="UP000317940"/>
    </source>
</evidence>
<protein>
    <submittedName>
        <fullName evidence="1">tRNA A37 threonylcarbamoyladenosine synthetase subunit TsaC/SUA5/YrdC</fullName>
    </submittedName>
</protein>
<organism evidence="1 2">
    <name type="scientific">Kitasatospora viridis</name>
    <dbReference type="NCBI Taxonomy" id="281105"/>
    <lineage>
        <taxon>Bacteria</taxon>
        <taxon>Bacillati</taxon>
        <taxon>Actinomycetota</taxon>
        <taxon>Actinomycetes</taxon>
        <taxon>Kitasatosporales</taxon>
        <taxon>Streptomycetaceae</taxon>
        <taxon>Kitasatospora</taxon>
    </lineage>
</organism>
<reference evidence="1 2" key="1">
    <citation type="submission" date="2019-06" db="EMBL/GenBank/DDBJ databases">
        <title>Sequencing the genomes of 1000 actinobacteria strains.</title>
        <authorList>
            <person name="Klenk H.-P."/>
        </authorList>
    </citation>
    <scope>NUCLEOTIDE SEQUENCE [LARGE SCALE GENOMIC DNA]</scope>
    <source>
        <strain evidence="1 2">DSM 44826</strain>
    </source>
</reference>
<accession>A0A561T757</accession>
<dbReference type="Proteomes" id="UP000317940">
    <property type="component" value="Unassembled WGS sequence"/>
</dbReference>
<dbReference type="EMBL" id="VIWT01000004">
    <property type="protein sequence ID" value="TWF82939.1"/>
    <property type="molecule type" value="Genomic_DNA"/>
</dbReference>
<dbReference type="AlphaFoldDB" id="A0A561T757"/>